<organism evidence="2 3">
    <name type="scientific">Candidatus Ordinivivax streblomastigis</name>
    <dbReference type="NCBI Taxonomy" id="2540710"/>
    <lineage>
        <taxon>Bacteria</taxon>
        <taxon>Pseudomonadati</taxon>
        <taxon>Bacteroidota</taxon>
        <taxon>Bacteroidia</taxon>
        <taxon>Bacteroidales</taxon>
        <taxon>Candidatus Ordinivivax</taxon>
    </lineage>
</organism>
<sequence>MKQDEISEQSTQDAIDDPRVIQIANKIKELRIQKGYSSHENFAWDNNLNRVQYWRIEKGKNITIKTLLTILDIHKISLEAFFSGMDELPMP</sequence>
<accession>A0A5M8NZG2</accession>
<dbReference type="GO" id="GO:0003677">
    <property type="term" value="F:DNA binding"/>
    <property type="evidence" value="ECO:0007669"/>
    <property type="project" value="InterPro"/>
</dbReference>
<dbReference type="InterPro" id="IPR010982">
    <property type="entry name" value="Lambda_DNA-bd_dom_sf"/>
</dbReference>
<feature type="domain" description="HTH cro/C1-type" evidence="1">
    <location>
        <begin position="47"/>
        <end position="81"/>
    </location>
</feature>
<name>A0A5M8NZG2_9BACT</name>
<evidence type="ECO:0000313" key="3">
    <source>
        <dbReference type="Proteomes" id="UP000324575"/>
    </source>
</evidence>
<evidence type="ECO:0000259" key="1">
    <source>
        <dbReference type="PROSITE" id="PS50943"/>
    </source>
</evidence>
<comment type="caution">
    <text evidence="2">The sequence shown here is derived from an EMBL/GenBank/DDBJ whole genome shotgun (WGS) entry which is preliminary data.</text>
</comment>
<dbReference type="CDD" id="cd00093">
    <property type="entry name" value="HTH_XRE"/>
    <property type="match status" value="1"/>
</dbReference>
<protein>
    <recommendedName>
        <fullName evidence="1">HTH cro/C1-type domain-containing protein</fullName>
    </recommendedName>
</protein>
<gene>
    <name evidence="2" type="ORF">EZS26_002270</name>
</gene>
<dbReference type="Gene3D" id="1.10.260.40">
    <property type="entry name" value="lambda repressor-like DNA-binding domains"/>
    <property type="match status" value="1"/>
</dbReference>
<evidence type="ECO:0000313" key="2">
    <source>
        <dbReference type="EMBL" id="KAA6301526.1"/>
    </source>
</evidence>
<dbReference type="EMBL" id="SNRX01000017">
    <property type="protein sequence ID" value="KAA6301526.1"/>
    <property type="molecule type" value="Genomic_DNA"/>
</dbReference>
<dbReference type="AlphaFoldDB" id="A0A5M8NZG2"/>
<proteinExistence type="predicted"/>
<reference evidence="2 3" key="1">
    <citation type="submission" date="2019-03" db="EMBL/GenBank/DDBJ databases">
        <title>Single cell metagenomics reveals metabolic interactions within the superorganism composed of flagellate Streblomastix strix and complex community of Bacteroidetes bacteria on its surface.</title>
        <authorList>
            <person name="Treitli S.C."/>
            <person name="Kolisko M."/>
            <person name="Husnik F."/>
            <person name="Keeling P."/>
            <person name="Hampl V."/>
        </authorList>
    </citation>
    <scope>NUCLEOTIDE SEQUENCE [LARGE SCALE GENOMIC DNA]</scope>
    <source>
        <strain evidence="2">St1</strain>
    </source>
</reference>
<dbReference type="SUPFAM" id="SSF47413">
    <property type="entry name" value="lambda repressor-like DNA-binding domains"/>
    <property type="match status" value="1"/>
</dbReference>
<dbReference type="PROSITE" id="PS50943">
    <property type="entry name" value="HTH_CROC1"/>
    <property type="match status" value="1"/>
</dbReference>
<dbReference type="Proteomes" id="UP000324575">
    <property type="component" value="Unassembled WGS sequence"/>
</dbReference>
<dbReference type="InterPro" id="IPR001387">
    <property type="entry name" value="Cro/C1-type_HTH"/>
</dbReference>